<dbReference type="InterPro" id="IPR000315">
    <property type="entry name" value="Znf_B-box"/>
</dbReference>
<dbReference type="Gene3D" id="3.30.40.10">
    <property type="entry name" value="Zinc/RING finger domain, C3HC4 (zinc finger)"/>
    <property type="match status" value="1"/>
</dbReference>
<sequence>IAPAAAAAFAGCWLAARAVQGALAMAAESSVVETLQRELTCSICLEYFQDPVSVQCGHNFCRGCISQCWEGSVRNFSCPQCRKTARKRNFRPNRELARVIELAKGLSFQAAKGSGGCEKHQEALKLFCEEDQTPLCVVCRESQAHRDHTVVPIEEAGLDCKEQIQTSLRTLKEERAKLLGFKETEEGRCQQHLKQTQAERQKIVSVFQQLHQVLEEQERLLLVRLKELDKTIVRIQNENVAKLSKEICRLGEQISEMEQKCRQAANKFPQDVRSALSRCKKGKSQQQMEIPLELEEFLSEFSQGNSVRKTLKESKVNVTLDPDTAHPKLTVSEDRRSVRWGDTQQRVPDNPKRFDAEPCVLACEGFTSGRHYWEVEVGDGESWAVGVARESVRRKEETSRSPEGGIWILCQCVGEYWAQTSPLTTLFLSWDPRRIGVLLDYELGRVSFFDADNEKPIFTFPPASFGGEKVHPWFRLRAEDMLLRLCP</sequence>
<dbReference type="CDD" id="cd19762">
    <property type="entry name" value="Bbox2_TRIM7-like"/>
    <property type="match status" value="1"/>
</dbReference>
<dbReference type="AlphaFoldDB" id="A0A8T1S4W2"/>
<organism evidence="9 10">
    <name type="scientific">Chelydra serpentina</name>
    <name type="common">Snapping turtle</name>
    <name type="synonym">Testudo serpentina</name>
    <dbReference type="NCBI Taxonomy" id="8475"/>
    <lineage>
        <taxon>Eukaryota</taxon>
        <taxon>Metazoa</taxon>
        <taxon>Chordata</taxon>
        <taxon>Craniata</taxon>
        <taxon>Vertebrata</taxon>
        <taxon>Euteleostomi</taxon>
        <taxon>Archelosauria</taxon>
        <taxon>Testudinata</taxon>
        <taxon>Testudines</taxon>
        <taxon>Cryptodira</taxon>
        <taxon>Durocryptodira</taxon>
        <taxon>Americhelydia</taxon>
        <taxon>Chelydroidea</taxon>
        <taxon>Chelydridae</taxon>
        <taxon>Chelydra</taxon>
    </lineage>
</organism>
<feature type="signal peptide" evidence="5">
    <location>
        <begin position="1"/>
        <end position="18"/>
    </location>
</feature>
<dbReference type="InterPro" id="IPR050143">
    <property type="entry name" value="TRIM/RBCC"/>
</dbReference>
<evidence type="ECO:0000259" key="8">
    <source>
        <dbReference type="PROSITE" id="PS50188"/>
    </source>
</evidence>
<dbReference type="PROSITE" id="PS00518">
    <property type="entry name" value="ZF_RING_1"/>
    <property type="match status" value="1"/>
</dbReference>
<dbReference type="Proteomes" id="UP000765507">
    <property type="component" value="Unassembled WGS sequence"/>
</dbReference>
<evidence type="ECO:0000259" key="6">
    <source>
        <dbReference type="PROSITE" id="PS50089"/>
    </source>
</evidence>
<evidence type="ECO:0000256" key="1">
    <source>
        <dbReference type="ARBA" id="ARBA00022723"/>
    </source>
</evidence>
<comment type="caution">
    <text evidence="9">The sequence shown here is derived from an EMBL/GenBank/DDBJ whole genome shotgun (WGS) entry which is preliminary data.</text>
</comment>
<dbReference type="Pfam" id="PF15227">
    <property type="entry name" value="zf-C3HC4_4"/>
    <property type="match status" value="1"/>
</dbReference>
<reference evidence="9 10" key="1">
    <citation type="journal article" date="2020" name="G3 (Bethesda)">
        <title>Draft Genome of the Common Snapping Turtle, Chelydra serpentina, a Model for Phenotypic Plasticity in Reptiles.</title>
        <authorList>
            <person name="Das D."/>
            <person name="Singh S.K."/>
            <person name="Bierstedt J."/>
            <person name="Erickson A."/>
            <person name="Galli G.L.J."/>
            <person name="Crossley D.A. 2nd"/>
            <person name="Rhen T."/>
        </authorList>
    </citation>
    <scope>NUCLEOTIDE SEQUENCE [LARGE SCALE GENOMIC DNA]</scope>
    <source>
        <strain evidence="9">KW</strain>
    </source>
</reference>
<dbReference type="PROSITE" id="PS50089">
    <property type="entry name" value="ZF_RING_2"/>
    <property type="match status" value="1"/>
</dbReference>
<dbReference type="InterPro" id="IPR003879">
    <property type="entry name" value="Butyrophylin_SPRY"/>
</dbReference>
<keyword evidence="2 4" id="KW-0863">Zinc-finger</keyword>
<feature type="non-terminal residue" evidence="9">
    <location>
        <position position="1"/>
    </location>
</feature>
<dbReference type="Pfam" id="PF00622">
    <property type="entry name" value="SPRY"/>
    <property type="match status" value="1"/>
</dbReference>
<dbReference type="SUPFAM" id="SSF49899">
    <property type="entry name" value="Concanavalin A-like lectins/glucanases"/>
    <property type="match status" value="1"/>
</dbReference>
<dbReference type="InterPro" id="IPR003877">
    <property type="entry name" value="SPRY_dom"/>
</dbReference>
<dbReference type="SMART" id="SM00449">
    <property type="entry name" value="SPRY"/>
    <property type="match status" value="1"/>
</dbReference>
<dbReference type="PROSITE" id="PS50188">
    <property type="entry name" value="B302_SPRY"/>
    <property type="match status" value="1"/>
</dbReference>
<keyword evidence="1" id="KW-0479">Metal-binding</keyword>
<protein>
    <submittedName>
        <fullName evidence="9">Tripartite motif-containing 39</fullName>
    </submittedName>
</protein>
<name>A0A8T1S4W2_CHESE</name>
<feature type="domain" description="RING-type" evidence="6">
    <location>
        <begin position="41"/>
        <end position="82"/>
    </location>
</feature>
<evidence type="ECO:0000256" key="2">
    <source>
        <dbReference type="ARBA" id="ARBA00022771"/>
    </source>
</evidence>
<keyword evidence="3" id="KW-0862">Zinc</keyword>
<feature type="domain" description="B box-type" evidence="7">
    <location>
        <begin position="112"/>
        <end position="153"/>
    </location>
</feature>
<dbReference type="OrthoDB" id="6270329at2759"/>
<dbReference type="PROSITE" id="PS50119">
    <property type="entry name" value="ZF_BBOX"/>
    <property type="match status" value="1"/>
</dbReference>
<evidence type="ECO:0000313" key="10">
    <source>
        <dbReference type="Proteomes" id="UP000765507"/>
    </source>
</evidence>
<evidence type="ECO:0000259" key="7">
    <source>
        <dbReference type="PROSITE" id="PS50119"/>
    </source>
</evidence>
<dbReference type="InterPro" id="IPR001841">
    <property type="entry name" value="Znf_RING"/>
</dbReference>
<dbReference type="Gene3D" id="3.30.160.60">
    <property type="entry name" value="Classic Zinc Finger"/>
    <property type="match status" value="1"/>
</dbReference>
<dbReference type="CDD" id="cd12888">
    <property type="entry name" value="SPRY_PRY_TRIM7_like"/>
    <property type="match status" value="1"/>
</dbReference>
<dbReference type="InterPro" id="IPR043136">
    <property type="entry name" value="B30.2/SPRY_sf"/>
</dbReference>
<proteinExistence type="predicted"/>
<dbReference type="SMART" id="SM00336">
    <property type="entry name" value="BBOX"/>
    <property type="match status" value="1"/>
</dbReference>
<feature type="domain" description="B30.2/SPRY" evidence="8">
    <location>
        <begin position="298"/>
        <end position="487"/>
    </location>
</feature>
<dbReference type="InterPro" id="IPR006574">
    <property type="entry name" value="PRY"/>
</dbReference>
<dbReference type="InterPro" id="IPR017907">
    <property type="entry name" value="Znf_RING_CS"/>
</dbReference>
<dbReference type="SUPFAM" id="SSF57850">
    <property type="entry name" value="RING/U-box"/>
    <property type="match status" value="1"/>
</dbReference>
<dbReference type="InterPro" id="IPR013083">
    <property type="entry name" value="Znf_RING/FYVE/PHD"/>
</dbReference>
<dbReference type="PANTHER" id="PTHR24103">
    <property type="entry name" value="E3 UBIQUITIN-PROTEIN LIGASE TRIM"/>
    <property type="match status" value="1"/>
</dbReference>
<keyword evidence="10" id="KW-1185">Reference proteome</keyword>
<evidence type="ECO:0000313" key="9">
    <source>
        <dbReference type="EMBL" id="KAG6924152.1"/>
    </source>
</evidence>
<dbReference type="InterPro" id="IPR013320">
    <property type="entry name" value="ConA-like_dom_sf"/>
</dbReference>
<dbReference type="Pfam" id="PF00643">
    <property type="entry name" value="zf-B_box"/>
    <property type="match status" value="1"/>
</dbReference>
<evidence type="ECO:0000256" key="4">
    <source>
        <dbReference type="PROSITE-ProRule" id="PRU00024"/>
    </source>
</evidence>
<dbReference type="CDD" id="cd16594">
    <property type="entry name" value="RING-HC_TRIM7-like_C-IV"/>
    <property type="match status" value="1"/>
</dbReference>
<dbReference type="GO" id="GO:0008270">
    <property type="term" value="F:zinc ion binding"/>
    <property type="evidence" value="ECO:0007669"/>
    <property type="project" value="UniProtKB-KW"/>
</dbReference>
<dbReference type="Gene3D" id="2.60.120.920">
    <property type="match status" value="1"/>
</dbReference>
<dbReference type="EMBL" id="JAHGAV010000657">
    <property type="protein sequence ID" value="KAG6924152.1"/>
    <property type="molecule type" value="Genomic_DNA"/>
</dbReference>
<dbReference type="InterPro" id="IPR001870">
    <property type="entry name" value="B30.2/SPRY"/>
</dbReference>
<dbReference type="Pfam" id="PF13765">
    <property type="entry name" value="PRY"/>
    <property type="match status" value="1"/>
</dbReference>
<accession>A0A8T1S4W2</accession>
<dbReference type="PRINTS" id="PR01407">
    <property type="entry name" value="BUTYPHLNCDUF"/>
</dbReference>
<dbReference type="FunFam" id="2.60.120.920:FF:000004">
    <property type="entry name" value="Butyrophilin subfamily 1 member A1"/>
    <property type="match status" value="1"/>
</dbReference>
<evidence type="ECO:0000256" key="5">
    <source>
        <dbReference type="SAM" id="SignalP"/>
    </source>
</evidence>
<evidence type="ECO:0000256" key="3">
    <source>
        <dbReference type="ARBA" id="ARBA00022833"/>
    </source>
</evidence>
<gene>
    <name evidence="9" type="ORF">G0U57_018209</name>
</gene>
<keyword evidence="5" id="KW-0732">Signal</keyword>
<feature type="chain" id="PRO_5035775100" evidence="5">
    <location>
        <begin position="19"/>
        <end position="487"/>
    </location>
</feature>
<dbReference type="SMART" id="SM00589">
    <property type="entry name" value="PRY"/>
    <property type="match status" value="1"/>
</dbReference>
<dbReference type="SUPFAM" id="SSF57845">
    <property type="entry name" value="B-box zinc-binding domain"/>
    <property type="match status" value="1"/>
</dbReference>
<dbReference type="SMART" id="SM00184">
    <property type="entry name" value="RING"/>
    <property type="match status" value="1"/>
</dbReference>